<reference evidence="1" key="2">
    <citation type="journal article" date="2015" name="Data Brief">
        <title>Shoot transcriptome of the giant reed, Arundo donax.</title>
        <authorList>
            <person name="Barrero R.A."/>
            <person name="Guerrero F.D."/>
            <person name="Moolhuijzen P."/>
            <person name="Goolsby J.A."/>
            <person name="Tidwell J."/>
            <person name="Bellgard S.E."/>
            <person name="Bellgard M.I."/>
        </authorList>
    </citation>
    <scope>NUCLEOTIDE SEQUENCE</scope>
    <source>
        <tissue evidence="1">Shoot tissue taken approximately 20 cm above the soil surface</tissue>
    </source>
</reference>
<evidence type="ECO:0000313" key="1">
    <source>
        <dbReference type="EMBL" id="JAD24759.1"/>
    </source>
</evidence>
<organism evidence="1">
    <name type="scientific">Arundo donax</name>
    <name type="common">Giant reed</name>
    <name type="synonym">Donax arundinaceus</name>
    <dbReference type="NCBI Taxonomy" id="35708"/>
    <lineage>
        <taxon>Eukaryota</taxon>
        <taxon>Viridiplantae</taxon>
        <taxon>Streptophyta</taxon>
        <taxon>Embryophyta</taxon>
        <taxon>Tracheophyta</taxon>
        <taxon>Spermatophyta</taxon>
        <taxon>Magnoliopsida</taxon>
        <taxon>Liliopsida</taxon>
        <taxon>Poales</taxon>
        <taxon>Poaceae</taxon>
        <taxon>PACMAD clade</taxon>
        <taxon>Arundinoideae</taxon>
        <taxon>Arundineae</taxon>
        <taxon>Arundo</taxon>
    </lineage>
</organism>
<name>A0A0A8YF28_ARUDO</name>
<reference evidence="1" key="1">
    <citation type="submission" date="2014-09" db="EMBL/GenBank/DDBJ databases">
        <authorList>
            <person name="Magalhaes I.L.F."/>
            <person name="Oliveira U."/>
            <person name="Santos F.R."/>
            <person name="Vidigal T.H.D.A."/>
            <person name="Brescovit A.D."/>
            <person name="Santos A.J."/>
        </authorList>
    </citation>
    <scope>NUCLEOTIDE SEQUENCE</scope>
    <source>
        <tissue evidence="1">Shoot tissue taken approximately 20 cm above the soil surface</tissue>
    </source>
</reference>
<dbReference type="AlphaFoldDB" id="A0A0A8YF28"/>
<protein>
    <submittedName>
        <fullName evidence="1">Uncharacterized protein</fullName>
    </submittedName>
</protein>
<dbReference type="EMBL" id="GBRH01273136">
    <property type="protein sequence ID" value="JAD24759.1"/>
    <property type="molecule type" value="Transcribed_RNA"/>
</dbReference>
<proteinExistence type="predicted"/>
<sequence>MSQTNFTYAQNFSTIHVEGALSLPWSRCENISDASEPLGDSVLWSIRCTLKVI</sequence>
<accession>A0A0A8YF28</accession>